<dbReference type="InterPro" id="IPR050169">
    <property type="entry name" value="Krueppel_C2H2_ZnF"/>
</dbReference>
<dbReference type="CDD" id="cd07765">
    <property type="entry name" value="KRAB_A-box"/>
    <property type="match status" value="1"/>
</dbReference>
<dbReference type="PROSITE" id="PS50805">
    <property type="entry name" value="KRAB"/>
    <property type="match status" value="1"/>
</dbReference>
<dbReference type="GO" id="GO:0006355">
    <property type="term" value="P:regulation of DNA-templated transcription"/>
    <property type="evidence" value="ECO:0007669"/>
    <property type="project" value="InterPro"/>
</dbReference>
<dbReference type="SMR" id="A0A2J8JLK9"/>
<accession>A0A2J8JLK9</accession>
<dbReference type="SMART" id="SM00349">
    <property type="entry name" value="KRAB"/>
    <property type="match status" value="1"/>
</dbReference>
<proteinExistence type="predicted"/>
<dbReference type="AlphaFoldDB" id="A0A2J8JLK9"/>
<comment type="caution">
    <text evidence="2">The sequence shown here is derived from an EMBL/GenBank/DDBJ whole genome shotgun (WGS) entry which is preliminary data.</text>
</comment>
<dbReference type="PANTHER" id="PTHR23232">
    <property type="entry name" value="KRAB DOMAIN C2H2 ZINC FINGER"/>
    <property type="match status" value="1"/>
</dbReference>
<sequence>MSKDLVTFGDVAVNFSQEEWEWLNPAQRNLYRKVMLENYRSLVSLGVSVSKPDVISLLEQGKEPWMVKKEGTRGPCPDWEYVFKNSEFSSKQETYEESSKVVTVGARHLSYSLDYPSLREDCQSEDWYKNQLGSQEV</sequence>
<feature type="domain" description="KRAB" evidence="1">
    <location>
        <begin position="6"/>
        <end position="77"/>
    </location>
</feature>
<evidence type="ECO:0000313" key="2">
    <source>
        <dbReference type="EMBL" id="PNI23634.1"/>
    </source>
</evidence>
<reference evidence="2 3" key="1">
    <citation type="submission" date="2017-12" db="EMBL/GenBank/DDBJ databases">
        <title>High-resolution comparative analysis of great ape genomes.</title>
        <authorList>
            <person name="Pollen A."/>
            <person name="Hastie A."/>
            <person name="Hormozdiari F."/>
            <person name="Dougherty M."/>
            <person name="Liu R."/>
            <person name="Chaisson M."/>
            <person name="Hoppe E."/>
            <person name="Hill C."/>
            <person name="Pang A."/>
            <person name="Hillier L."/>
            <person name="Baker C."/>
            <person name="Armstrong J."/>
            <person name="Shendure J."/>
            <person name="Paten B."/>
            <person name="Wilson R."/>
            <person name="Chao H."/>
            <person name="Schneider V."/>
            <person name="Ventura M."/>
            <person name="Kronenberg Z."/>
            <person name="Murali S."/>
            <person name="Gordon D."/>
            <person name="Cantsilieris S."/>
            <person name="Munson K."/>
            <person name="Nelson B."/>
            <person name="Raja A."/>
            <person name="Underwood J."/>
            <person name="Diekhans M."/>
            <person name="Fiddes I."/>
            <person name="Haussler D."/>
            <person name="Eichler E."/>
        </authorList>
    </citation>
    <scope>NUCLEOTIDE SEQUENCE [LARGE SCALE GENOMIC DNA]</scope>
    <source>
        <strain evidence="2">Yerkes chimp pedigree #C0471</strain>
    </source>
</reference>
<dbReference type="Proteomes" id="UP000236370">
    <property type="component" value="Unassembled WGS sequence"/>
</dbReference>
<dbReference type="InterPro" id="IPR001909">
    <property type="entry name" value="KRAB"/>
</dbReference>
<feature type="non-terminal residue" evidence="2">
    <location>
        <position position="137"/>
    </location>
</feature>
<evidence type="ECO:0000259" key="1">
    <source>
        <dbReference type="PROSITE" id="PS50805"/>
    </source>
</evidence>
<dbReference type="EMBL" id="NBAG03000445">
    <property type="protein sequence ID" value="PNI23634.1"/>
    <property type="molecule type" value="Genomic_DNA"/>
</dbReference>
<organism evidence="2 3">
    <name type="scientific">Pan troglodytes</name>
    <name type="common">Chimpanzee</name>
    <dbReference type="NCBI Taxonomy" id="9598"/>
    <lineage>
        <taxon>Eukaryota</taxon>
        <taxon>Metazoa</taxon>
        <taxon>Chordata</taxon>
        <taxon>Craniata</taxon>
        <taxon>Vertebrata</taxon>
        <taxon>Euteleostomi</taxon>
        <taxon>Mammalia</taxon>
        <taxon>Eutheria</taxon>
        <taxon>Euarchontoglires</taxon>
        <taxon>Primates</taxon>
        <taxon>Haplorrhini</taxon>
        <taxon>Catarrhini</taxon>
        <taxon>Hominidae</taxon>
        <taxon>Pan</taxon>
    </lineage>
</organism>
<dbReference type="PANTHER" id="PTHR23232:SF163">
    <property type="entry name" value="ZINC FINGER PROTEIN 589"/>
    <property type="match status" value="1"/>
</dbReference>
<dbReference type="InterPro" id="IPR036051">
    <property type="entry name" value="KRAB_dom_sf"/>
</dbReference>
<name>A0A2J8JLK9_PANTR</name>
<dbReference type="Pfam" id="PF01352">
    <property type="entry name" value="KRAB"/>
    <property type="match status" value="1"/>
</dbReference>
<evidence type="ECO:0000313" key="3">
    <source>
        <dbReference type="Proteomes" id="UP000236370"/>
    </source>
</evidence>
<dbReference type="SUPFAM" id="SSF109640">
    <property type="entry name" value="KRAB domain (Kruppel-associated box)"/>
    <property type="match status" value="1"/>
</dbReference>
<dbReference type="Gene3D" id="6.10.140.140">
    <property type="match status" value="1"/>
</dbReference>
<protein>
    <submittedName>
        <fullName evidence="2">ZNF583 isoform 6</fullName>
    </submittedName>
</protein>
<gene>
    <name evidence="2" type="ORF">CK820_G0046277</name>
</gene>